<evidence type="ECO:0000313" key="1">
    <source>
        <dbReference type="EMBL" id="PKU93244.1"/>
    </source>
</evidence>
<evidence type="ECO:0000313" key="2">
    <source>
        <dbReference type="Proteomes" id="UP000233722"/>
    </source>
</evidence>
<dbReference type="EMBL" id="PCHA01000037">
    <property type="protein sequence ID" value="PKU93244.1"/>
    <property type="molecule type" value="Genomic_DNA"/>
</dbReference>
<organism evidence="1 2">
    <name type="scientific">Bifidobacterium pseudolongum subsp. globosum</name>
    <dbReference type="NCBI Taxonomy" id="1690"/>
    <lineage>
        <taxon>Bacteria</taxon>
        <taxon>Bacillati</taxon>
        <taxon>Actinomycetota</taxon>
        <taxon>Actinomycetes</taxon>
        <taxon>Bifidobacteriales</taxon>
        <taxon>Bifidobacteriaceae</taxon>
        <taxon>Bifidobacterium</taxon>
    </lineage>
</organism>
<dbReference type="RefSeq" id="WP_101431153.1">
    <property type="nucleotide sequence ID" value="NZ_PCHA01000037.1"/>
</dbReference>
<dbReference type="Proteomes" id="UP000233722">
    <property type="component" value="Unassembled WGS sequence"/>
</dbReference>
<proteinExistence type="predicted"/>
<comment type="caution">
    <text evidence="1">The sequence shown here is derived from an EMBL/GenBank/DDBJ whole genome shotgun (WGS) entry which is preliminary data.</text>
</comment>
<gene>
    <name evidence="1" type="ORF">CQR45_1774</name>
</gene>
<reference evidence="1 2" key="1">
    <citation type="submission" date="2017-10" db="EMBL/GenBank/DDBJ databases">
        <title>Bifidobacterium genomics.</title>
        <authorList>
            <person name="Lugli G.A."/>
            <person name="Milani C."/>
            <person name="Mancabelli L."/>
        </authorList>
    </citation>
    <scope>NUCLEOTIDE SEQUENCE [LARGE SCALE GENOMIC DNA]</scope>
    <source>
        <strain evidence="1 2">1747B</strain>
    </source>
</reference>
<sequence length="117" mass="13168">MNTTTRTPHIGDVFYHGWGFNMSLNDFYEVVDSTPSGKTVTLRKLRTRIVSGDVNSPSGYDVTPILDGDDRFASSETLRKRVTHGRVRMGDRTGYGSHARLLAAQELPGVWNENHWD</sequence>
<accession>A0A2N3QNN9</accession>
<protein>
    <submittedName>
        <fullName evidence="1">Uncharacterized protein</fullName>
    </submittedName>
</protein>
<name>A0A2N3QNN9_9BIFI</name>
<dbReference type="AlphaFoldDB" id="A0A2N3QNN9"/>